<keyword evidence="9" id="KW-0238">DNA-binding</keyword>
<evidence type="ECO:0000256" key="9">
    <source>
        <dbReference type="ARBA" id="ARBA00023125"/>
    </source>
</evidence>
<dbReference type="GO" id="GO:0016787">
    <property type="term" value="F:hydrolase activity"/>
    <property type="evidence" value="ECO:0007669"/>
    <property type="project" value="UniProtKB-KW"/>
</dbReference>
<dbReference type="FunFam" id="3.40.50.410:FF:000080">
    <property type="entry name" value="X-ray repair-complementing defective repair in Chinese hamster cells 6"/>
    <property type="match status" value="1"/>
</dbReference>
<dbReference type="InterPro" id="IPR006165">
    <property type="entry name" value="Ku70"/>
</dbReference>
<dbReference type="OMA" id="YKLECQI"/>
<feature type="region of interest" description="Disordered" evidence="14">
    <location>
        <begin position="653"/>
        <end position="708"/>
    </location>
</feature>
<keyword evidence="10" id="KW-0233">DNA recombination</keyword>
<dbReference type="STRING" id="670386.D3BIG5"/>
<dbReference type="CDD" id="cd00788">
    <property type="entry name" value="KU70"/>
    <property type="match status" value="1"/>
</dbReference>
<dbReference type="FunCoup" id="D3BIG5">
    <property type="interactions" value="858"/>
</dbReference>
<dbReference type="GO" id="GO:0003684">
    <property type="term" value="F:damaged DNA binding"/>
    <property type="evidence" value="ECO:0007669"/>
    <property type="project" value="InterPro"/>
</dbReference>
<dbReference type="Gene3D" id="3.40.50.410">
    <property type="entry name" value="von Willebrand factor, type A domain"/>
    <property type="match status" value="1"/>
</dbReference>
<dbReference type="InterPro" id="IPR016194">
    <property type="entry name" value="SPOC-like_C_dom_sf"/>
</dbReference>
<dbReference type="AlphaFoldDB" id="D3BIG5"/>
<evidence type="ECO:0000256" key="1">
    <source>
        <dbReference type="ARBA" id="ARBA00004123"/>
    </source>
</evidence>
<dbReference type="PANTHER" id="PTHR12604">
    <property type="entry name" value="KU AUTOANTIGEN DNA HELICASE"/>
    <property type="match status" value="1"/>
</dbReference>
<comment type="caution">
    <text evidence="16">The sequence shown here is derived from an EMBL/GenBank/DDBJ whole genome shotgun (WGS) entry which is preliminary data.</text>
</comment>
<evidence type="ECO:0000256" key="7">
    <source>
        <dbReference type="ARBA" id="ARBA00022806"/>
    </source>
</evidence>
<dbReference type="GO" id="GO:0003678">
    <property type="term" value="F:DNA helicase activity"/>
    <property type="evidence" value="ECO:0007669"/>
    <property type="project" value="UniProtKB-EC"/>
</dbReference>
<evidence type="ECO:0000256" key="11">
    <source>
        <dbReference type="ARBA" id="ARBA00023204"/>
    </source>
</evidence>
<dbReference type="GO" id="GO:0003690">
    <property type="term" value="F:double-stranded DNA binding"/>
    <property type="evidence" value="ECO:0007669"/>
    <property type="project" value="TreeGrafter"/>
</dbReference>
<keyword evidence="17" id="KW-1185">Reference proteome</keyword>
<keyword evidence="8" id="KW-0067">ATP-binding</keyword>
<proteinExistence type="inferred from homology"/>
<evidence type="ECO:0000313" key="16">
    <source>
        <dbReference type="EMBL" id="EFA79065.1"/>
    </source>
</evidence>
<gene>
    <name evidence="16" type="primary">ku70</name>
    <name evidence="16" type="ORF">PPL_08535</name>
</gene>
<dbReference type="SUPFAM" id="SSF53300">
    <property type="entry name" value="vWA-like"/>
    <property type="match status" value="1"/>
</dbReference>
<dbReference type="GeneID" id="31364014"/>
<feature type="region of interest" description="Disordered" evidence="14">
    <location>
        <begin position="528"/>
        <end position="547"/>
    </location>
</feature>
<evidence type="ECO:0000256" key="12">
    <source>
        <dbReference type="ARBA" id="ARBA00023242"/>
    </source>
</evidence>
<sequence length="775" mass="87530">MTSKSNTVSGTNGVSMSSMSGAQFFNYIDDDDEENEGGWDNLFAAKDNDDDEQQQANAYQYQVMRDCIIFLIDTSKAMFEPDPVTKEKPFDNAIKCLIQTITDKIITSDSDLIGLCLYNTDKNKNLNDFENIYVLFDLDIPDPKTILLLEDILEGDYSSFGGYTENKDMVFCDALWTCSTMFSNCNIKLSHKRIFLFTNQDQPTQDNDNQKVIAIQRAKDLSDLGIEIELFSMNNALSDHPFDFSLFYQEIIILQDDQIVDQDFSSASRFSQLFSKLKRKQFKKRSLGQLPMYIGKDVVIGTQLYSLVSAATRSSPTMLDPASNLPIKTLTKNICMSSGTTLLPSQIAYCMYYGGEPVVFEKREVDSIRSLDRVGLTLLGFKPSKAALKRHRLVKHSNFLFPDEKSITGSTRALNALLDAMLSSDRVAIAKFLPRSNTSPRMVALVPQEEDEDLRMPRGFHIIYLPYADDIRAIQVEQSESTATTNQIDCAKQVIKAYHIDYNPADFLNPALQKHYANLQALALERDSVAPTTDNTKPNKDKQDENQDLVKQWEDSVYSSDYVQQLNQSKKRDRENKNALAKLDWEKLAENGGIVKLTVADLNEFLKNQGQKTPTKAKKADLVEVATAYIKEGKLDKKKLDLLKSDDAETALYNDRDNDEDEKNRPKKKTKSSSSAAATTTTTTTTTTRKKASKAKTTKKTTKKSDEIMDVDDDDDVMFAVNSDDDDNFTMPTKPITRSQSDPLGLGNVKPICKYDGKCYRKNPDHLEQFRHTKQ</sequence>
<dbReference type="Gene3D" id="4.10.970.10">
    <property type="entry name" value="Ku70, bridge and pillars"/>
    <property type="match status" value="1"/>
</dbReference>
<keyword evidence="7 16" id="KW-0347">Helicase</keyword>
<feature type="compositionally biased region" description="Low complexity" evidence="14">
    <location>
        <begin position="672"/>
        <end position="687"/>
    </location>
</feature>
<dbReference type="Pfam" id="PF03730">
    <property type="entry name" value="Ku_C"/>
    <property type="match status" value="1"/>
</dbReference>
<dbReference type="InterPro" id="IPR019406">
    <property type="entry name" value="APLF_PBZ"/>
</dbReference>
<name>D3BIG5_HETP5</name>
<feature type="compositionally biased region" description="Basic residues" evidence="14">
    <location>
        <begin position="688"/>
        <end position="702"/>
    </location>
</feature>
<dbReference type="EC" id="3.6.4.12" evidence="3"/>
<keyword evidence="6" id="KW-0378">Hydrolase</keyword>
<dbReference type="CDD" id="cd01458">
    <property type="entry name" value="vWA_ku"/>
    <property type="match status" value="1"/>
</dbReference>
<organism evidence="16 17">
    <name type="scientific">Heterostelium pallidum (strain ATCC 26659 / Pp 5 / PN500)</name>
    <name type="common">Cellular slime mold</name>
    <name type="synonym">Polysphondylium pallidum</name>
    <dbReference type="NCBI Taxonomy" id="670386"/>
    <lineage>
        <taxon>Eukaryota</taxon>
        <taxon>Amoebozoa</taxon>
        <taxon>Evosea</taxon>
        <taxon>Eumycetozoa</taxon>
        <taxon>Dictyostelia</taxon>
        <taxon>Acytosteliales</taxon>
        <taxon>Acytosteliaceae</taxon>
        <taxon>Heterostelium</taxon>
    </lineage>
</organism>
<dbReference type="Pfam" id="PF03731">
    <property type="entry name" value="Ku_N"/>
    <property type="match status" value="1"/>
</dbReference>
<dbReference type="SUPFAM" id="SSF100939">
    <property type="entry name" value="SPOC domain-like"/>
    <property type="match status" value="1"/>
</dbReference>
<comment type="subcellular location">
    <subcellularLocation>
        <location evidence="1">Nucleus</location>
    </subcellularLocation>
</comment>
<evidence type="ECO:0000256" key="10">
    <source>
        <dbReference type="ARBA" id="ARBA00023172"/>
    </source>
</evidence>
<dbReference type="Gene3D" id="1.10.1600.10">
    <property type="match status" value="1"/>
</dbReference>
<dbReference type="InterPro" id="IPR005160">
    <property type="entry name" value="Ku_C"/>
</dbReference>
<dbReference type="EMBL" id="ADBJ01000037">
    <property type="protein sequence ID" value="EFA79065.1"/>
    <property type="molecule type" value="Genomic_DNA"/>
</dbReference>
<evidence type="ECO:0000259" key="15">
    <source>
        <dbReference type="SMART" id="SM00559"/>
    </source>
</evidence>
<reference evidence="16 17" key="1">
    <citation type="journal article" date="2011" name="Genome Res.">
        <title>Phylogeny-wide analysis of social amoeba genomes highlights ancient origins for complex intercellular communication.</title>
        <authorList>
            <person name="Heidel A.J."/>
            <person name="Lawal H.M."/>
            <person name="Felder M."/>
            <person name="Schilde C."/>
            <person name="Helps N.R."/>
            <person name="Tunggal B."/>
            <person name="Rivero F."/>
            <person name="John U."/>
            <person name="Schleicher M."/>
            <person name="Eichinger L."/>
            <person name="Platzer M."/>
            <person name="Noegel A.A."/>
            <person name="Schaap P."/>
            <person name="Gloeckner G."/>
        </authorList>
    </citation>
    <scope>NUCLEOTIDE SEQUENCE [LARGE SCALE GENOMIC DNA]</scope>
    <source>
        <strain evidence="17">ATCC 26659 / Pp 5 / PN500</strain>
    </source>
</reference>
<dbReference type="Pfam" id="PF02735">
    <property type="entry name" value="Ku"/>
    <property type="match status" value="1"/>
</dbReference>
<dbReference type="InterPro" id="IPR047087">
    <property type="entry name" value="KU70_core_dom"/>
</dbReference>
<dbReference type="InterPro" id="IPR036465">
    <property type="entry name" value="vWFA_dom_sf"/>
</dbReference>
<dbReference type="InterPro" id="IPR006164">
    <property type="entry name" value="DNA_bd_Ku70/Ku80"/>
</dbReference>
<dbReference type="GO" id="GO:0043564">
    <property type="term" value="C:Ku70:Ku80 complex"/>
    <property type="evidence" value="ECO:0007669"/>
    <property type="project" value="InterPro"/>
</dbReference>
<dbReference type="SMART" id="SM00559">
    <property type="entry name" value="Ku78"/>
    <property type="match status" value="1"/>
</dbReference>
<dbReference type="InParanoid" id="D3BIG5"/>
<keyword evidence="12" id="KW-0539">Nucleus</keyword>
<keyword evidence="11" id="KW-0234">DNA repair</keyword>
<evidence type="ECO:0000256" key="6">
    <source>
        <dbReference type="ARBA" id="ARBA00022801"/>
    </source>
</evidence>
<evidence type="ECO:0000256" key="5">
    <source>
        <dbReference type="ARBA" id="ARBA00022763"/>
    </source>
</evidence>
<dbReference type="InterPro" id="IPR005161">
    <property type="entry name" value="Ku_N"/>
</dbReference>
<dbReference type="Proteomes" id="UP000001396">
    <property type="component" value="Unassembled WGS sequence"/>
</dbReference>
<feature type="domain" description="Ku" evidence="15">
    <location>
        <begin position="339"/>
        <end position="483"/>
    </location>
</feature>
<dbReference type="GO" id="GO:0006303">
    <property type="term" value="P:double-strand break repair via nonhomologous end joining"/>
    <property type="evidence" value="ECO:0007669"/>
    <property type="project" value="InterPro"/>
</dbReference>
<evidence type="ECO:0000256" key="4">
    <source>
        <dbReference type="ARBA" id="ARBA00022741"/>
    </source>
</evidence>
<comment type="similarity">
    <text evidence="2">Belongs to the ku70 family.</text>
</comment>
<dbReference type="GO" id="GO:0005524">
    <property type="term" value="F:ATP binding"/>
    <property type="evidence" value="ECO:0007669"/>
    <property type="project" value="UniProtKB-KW"/>
</dbReference>
<dbReference type="Pfam" id="PF10283">
    <property type="entry name" value="zf-CCHH"/>
    <property type="match status" value="1"/>
</dbReference>
<dbReference type="GO" id="GO:0006310">
    <property type="term" value="P:DNA recombination"/>
    <property type="evidence" value="ECO:0007669"/>
    <property type="project" value="UniProtKB-KW"/>
</dbReference>
<evidence type="ECO:0000256" key="13">
    <source>
        <dbReference type="ARBA" id="ARBA00047995"/>
    </source>
</evidence>
<comment type="catalytic activity">
    <reaction evidence="13">
        <text>ATP + H2O = ADP + phosphate + H(+)</text>
        <dbReference type="Rhea" id="RHEA:13065"/>
        <dbReference type="ChEBI" id="CHEBI:15377"/>
        <dbReference type="ChEBI" id="CHEBI:15378"/>
        <dbReference type="ChEBI" id="CHEBI:30616"/>
        <dbReference type="ChEBI" id="CHEBI:43474"/>
        <dbReference type="ChEBI" id="CHEBI:456216"/>
        <dbReference type="EC" id="3.6.4.12"/>
    </reaction>
</comment>
<dbReference type="RefSeq" id="XP_020431188.1">
    <property type="nucleotide sequence ID" value="XM_020579349.1"/>
</dbReference>
<protein>
    <recommendedName>
        <fullName evidence="3">DNA helicase</fullName>
        <ecNumber evidence="3">3.6.4.12</ecNumber>
    </recommendedName>
</protein>
<dbReference type="GO" id="GO:0000723">
    <property type="term" value="P:telomere maintenance"/>
    <property type="evidence" value="ECO:0007669"/>
    <property type="project" value="InterPro"/>
</dbReference>
<evidence type="ECO:0000256" key="3">
    <source>
        <dbReference type="ARBA" id="ARBA00012551"/>
    </source>
</evidence>
<dbReference type="PANTHER" id="PTHR12604:SF2">
    <property type="entry name" value="X-RAY REPAIR CROSS-COMPLEMENTING PROTEIN 6"/>
    <property type="match status" value="1"/>
</dbReference>
<evidence type="ECO:0000256" key="8">
    <source>
        <dbReference type="ARBA" id="ARBA00022840"/>
    </source>
</evidence>
<evidence type="ECO:0000313" key="17">
    <source>
        <dbReference type="Proteomes" id="UP000001396"/>
    </source>
</evidence>
<feature type="region of interest" description="Disordered" evidence="14">
    <location>
        <begin position="722"/>
        <end position="748"/>
    </location>
</feature>
<dbReference type="GO" id="GO:0042162">
    <property type="term" value="F:telomeric DNA binding"/>
    <property type="evidence" value="ECO:0007669"/>
    <property type="project" value="InterPro"/>
</dbReference>
<accession>D3BIG5</accession>
<keyword evidence="4" id="KW-0547">Nucleotide-binding</keyword>
<dbReference type="FunFam" id="2.40.290.10:FF:000001">
    <property type="entry name" value="X-ray repair cross complementing 6"/>
    <property type="match status" value="1"/>
</dbReference>
<dbReference type="NCBIfam" id="TIGR00578">
    <property type="entry name" value="ku70"/>
    <property type="match status" value="1"/>
</dbReference>
<dbReference type="InterPro" id="IPR027388">
    <property type="entry name" value="Ku70_bridge/pillars_dom_sf"/>
</dbReference>
<dbReference type="Gene3D" id="2.40.290.10">
    <property type="match status" value="1"/>
</dbReference>
<keyword evidence="5" id="KW-0227">DNA damage</keyword>
<evidence type="ECO:0000256" key="2">
    <source>
        <dbReference type="ARBA" id="ARBA00005240"/>
    </source>
</evidence>
<evidence type="ECO:0000256" key="14">
    <source>
        <dbReference type="SAM" id="MobiDB-lite"/>
    </source>
</evidence>